<proteinExistence type="predicted"/>
<name>L1NIB7_9BACT</name>
<dbReference type="PATRIC" id="fig|1127699.3.peg.455"/>
<reference evidence="1 2" key="1">
    <citation type="submission" date="2012-05" db="EMBL/GenBank/DDBJ databases">
        <authorList>
            <person name="Weinstock G."/>
            <person name="Sodergren E."/>
            <person name="Lobos E.A."/>
            <person name="Fulton L."/>
            <person name="Fulton R."/>
            <person name="Courtney L."/>
            <person name="Fronick C."/>
            <person name="O'Laughlin M."/>
            <person name="Godfrey J."/>
            <person name="Wilson R.M."/>
            <person name="Miner T."/>
            <person name="Farmer C."/>
            <person name="Delehaunty K."/>
            <person name="Cordes M."/>
            <person name="Minx P."/>
            <person name="Tomlinson C."/>
            <person name="Chen J."/>
            <person name="Wollam A."/>
            <person name="Pepin K.H."/>
            <person name="Bhonagiri V."/>
            <person name="Zhang X."/>
            <person name="Suruliraj S."/>
            <person name="Warren W."/>
            <person name="Mitreva M."/>
            <person name="Mardis E.R."/>
            <person name="Wilson R.K."/>
        </authorList>
    </citation>
    <scope>NUCLEOTIDE SEQUENCE [LARGE SCALE GENOMIC DNA]</scope>
    <source>
        <strain evidence="1 2">F0055</strain>
    </source>
</reference>
<gene>
    <name evidence="1" type="ORF">HMPREF9151_00500</name>
</gene>
<evidence type="ECO:0000313" key="2">
    <source>
        <dbReference type="Proteomes" id="UP000010433"/>
    </source>
</evidence>
<dbReference type="EMBL" id="AMEP01000042">
    <property type="protein sequence ID" value="EKY03081.1"/>
    <property type="molecule type" value="Genomic_DNA"/>
</dbReference>
<dbReference type="AlphaFoldDB" id="L1NIB7"/>
<organism evidence="1 2">
    <name type="scientific">Hoylesella saccharolytica F0055</name>
    <dbReference type="NCBI Taxonomy" id="1127699"/>
    <lineage>
        <taxon>Bacteria</taxon>
        <taxon>Pseudomonadati</taxon>
        <taxon>Bacteroidota</taxon>
        <taxon>Bacteroidia</taxon>
        <taxon>Bacteroidales</taxon>
        <taxon>Prevotellaceae</taxon>
        <taxon>Hoylesella</taxon>
    </lineage>
</organism>
<accession>L1NIB7</accession>
<evidence type="ECO:0000313" key="1">
    <source>
        <dbReference type="EMBL" id="EKY03081.1"/>
    </source>
</evidence>
<comment type="caution">
    <text evidence="1">The sequence shown here is derived from an EMBL/GenBank/DDBJ whole genome shotgun (WGS) entry which is preliminary data.</text>
</comment>
<dbReference type="HOGENOM" id="CLU_3064848_0_0_10"/>
<protein>
    <submittedName>
        <fullName evidence="1">Uncharacterized protein</fullName>
    </submittedName>
</protein>
<dbReference type="STRING" id="1127699.HMPREF9151_00500"/>
<keyword evidence="2" id="KW-1185">Reference proteome</keyword>
<dbReference type="Proteomes" id="UP000010433">
    <property type="component" value="Unassembled WGS sequence"/>
</dbReference>
<sequence>MVTVLAKIQETYPKSQRIACSGADAWKKRGNYEDLIKGIVKVKGCALHLFTFQ</sequence>